<dbReference type="EMBL" id="CM044707">
    <property type="protein sequence ID" value="KAI5652434.1"/>
    <property type="molecule type" value="Genomic_DNA"/>
</dbReference>
<protein>
    <submittedName>
        <fullName evidence="1">Uncharacterized protein</fullName>
    </submittedName>
</protein>
<dbReference type="Proteomes" id="UP001060085">
    <property type="component" value="Linkage Group LG07"/>
</dbReference>
<proteinExistence type="predicted"/>
<name>A0ACB9ZVB4_CATRO</name>
<evidence type="ECO:0000313" key="2">
    <source>
        <dbReference type="Proteomes" id="UP001060085"/>
    </source>
</evidence>
<accession>A0ACB9ZVB4</accession>
<keyword evidence="2" id="KW-1185">Reference proteome</keyword>
<evidence type="ECO:0000313" key="1">
    <source>
        <dbReference type="EMBL" id="KAI5652434.1"/>
    </source>
</evidence>
<gene>
    <name evidence="1" type="ORF">M9H77_29621</name>
</gene>
<comment type="caution">
    <text evidence="1">The sequence shown here is derived from an EMBL/GenBank/DDBJ whole genome shotgun (WGS) entry which is preliminary data.</text>
</comment>
<sequence>MAQISNVMALVLSLVVMAAAAVSAQEAPAPSPDAGAAFSMTVSAALRTRSTSIFVSQLKQGPFVAFVKLFLVVGAPPPPPPPHFTWCCWIFLDSACSDASLQDEQDQSVGTNTKLLSNQKILFYPFKISPSQTIRVIDRIFWFLEPFPSFHFILFFFPNLIPPIATPTPSSYLLRRPPRDTTVATVVSRLPVIQELSGLKVKELTILEVGISFLTRKCSTAVTLHWNLLLDFSIISSFRTRLILFHPKLDHQWVSYYSNSYSNKNFQEILKQKMKMLMLIMMKMEGFGFGPNCLPNLQ</sequence>
<reference evidence="2" key="1">
    <citation type="journal article" date="2023" name="Nat. Plants">
        <title>Single-cell RNA sequencing provides a high-resolution roadmap for understanding the multicellular compartmentation of specialized metabolism.</title>
        <authorList>
            <person name="Sun S."/>
            <person name="Shen X."/>
            <person name="Li Y."/>
            <person name="Li Y."/>
            <person name="Wang S."/>
            <person name="Li R."/>
            <person name="Zhang H."/>
            <person name="Shen G."/>
            <person name="Guo B."/>
            <person name="Wei J."/>
            <person name="Xu J."/>
            <person name="St-Pierre B."/>
            <person name="Chen S."/>
            <person name="Sun C."/>
        </authorList>
    </citation>
    <scope>NUCLEOTIDE SEQUENCE [LARGE SCALE GENOMIC DNA]</scope>
</reference>
<organism evidence="1 2">
    <name type="scientific">Catharanthus roseus</name>
    <name type="common">Madagascar periwinkle</name>
    <name type="synonym">Vinca rosea</name>
    <dbReference type="NCBI Taxonomy" id="4058"/>
    <lineage>
        <taxon>Eukaryota</taxon>
        <taxon>Viridiplantae</taxon>
        <taxon>Streptophyta</taxon>
        <taxon>Embryophyta</taxon>
        <taxon>Tracheophyta</taxon>
        <taxon>Spermatophyta</taxon>
        <taxon>Magnoliopsida</taxon>
        <taxon>eudicotyledons</taxon>
        <taxon>Gunneridae</taxon>
        <taxon>Pentapetalae</taxon>
        <taxon>asterids</taxon>
        <taxon>lamiids</taxon>
        <taxon>Gentianales</taxon>
        <taxon>Apocynaceae</taxon>
        <taxon>Rauvolfioideae</taxon>
        <taxon>Vinceae</taxon>
        <taxon>Catharanthinae</taxon>
        <taxon>Catharanthus</taxon>
    </lineage>
</organism>